<dbReference type="FunFam" id="3.40.50.720:FF:000084">
    <property type="entry name" value="Short-chain dehydrogenase reductase"/>
    <property type="match status" value="1"/>
</dbReference>
<dbReference type="PANTHER" id="PTHR42879">
    <property type="entry name" value="3-OXOACYL-(ACYL-CARRIER-PROTEIN) REDUCTASE"/>
    <property type="match status" value="1"/>
</dbReference>
<dbReference type="Gene3D" id="3.40.50.720">
    <property type="entry name" value="NAD(P)-binding Rossmann-like Domain"/>
    <property type="match status" value="1"/>
</dbReference>
<evidence type="ECO:0000313" key="3">
    <source>
        <dbReference type="EMBL" id="MBI3127749.1"/>
    </source>
</evidence>
<gene>
    <name evidence="3" type="ORF">HYZ11_09115</name>
</gene>
<dbReference type="Pfam" id="PF13561">
    <property type="entry name" value="adh_short_C2"/>
    <property type="match status" value="1"/>
</dbReference>
<dbReference type="SMART" id="SM00822">
    <property type="entry name" value="PKS_KR"/>
    <property type="match status" value="1"/>
</dbReference>
<dbReference type="EMBL" id="JACPUR010000019">
    <property type="protein sequence ID" value="MBI3127749.1"/>
    <property type="molecule type" value="Genomic_DNA"/>
</dbReference>
<dbReference type="InterPro" id="IPR036291">
    <property type="entry name" value="NAD(P)-bd_dom_sf"/>
</dbReference>
<evidence type="ECO:0000256" key="1">
    <source>
        <dbReference type="ARBA" id="ARBA00006484"/>
    </source>
</evidence>
<organism evidence="3 4">
    <name type="scientific">Tectimicrobiota bacterium</name>
    <dbReference type="NCBI Taxonomy" id="2528274"/>
    <lineage>
        <taxon>Bacteria</taxon>
        <taxon>Pseudomonadati</taxon>
        <taxon>Nitrospinota/Tectimicrobiota group</taxon>
        <taxon>Candidatus Tectimicrobiota</taxon>
    </lineage>
</organism>
<dbReference type="Proteomes" id="UP000782312">
    <property type="component" value="Unassembled WGS sequence"/>
</dbReference>
<proteinExistence type="inferred from homology"/>
<dbReference type="InterPro" id="IPR002347">
    <property type="entry name" value="SDR_fam"/>
</dbReference>
<dbReference type="NCBIfam" id="NF009466">
    <property type="entry name" value="PRK12826.1-2"/>
    <property type="match status" value="1"/>
</dbReference>
<comment type="similarity">
    <text evidence="1">Belongs to the short-chain dehydrogenases/reductases (SDR) family.</text>
</comment>
<dbReference type="PRINTS" id="PR00080">
    <property type="entry name" value="SDRFAMILY"/>
</dbReference>
<dbReference type="SUPFAM" id="SSF51735">
    <property type="entry name" value="NAD(P)-binding Rossmann-fold domains"/>
    <property type="match status" value="1"/>
</dbReference>
<sequence>MNRPASLLGQVAVVSGGTAGIGLAAAERLAGEGARVAMLGRDPERGAAAEERVRRSSPDALFLRADAASREDVQAAFGQITARWPRLDILVNCAGGFTRADPLEGLAEAEWDRIVDWNLKSAYLCAQQAAPTMKKAGYGRIVNVSSVAGREGVLEASLAYSAAKAAMQGLTRRLAAELAPHGVTVNAVAPGVVLSRRAVEVHRHRMEKVLAAIPMGRTAEAEEVADAIWYLASPGASYITGVTIDVNGGRFMC</sequence>
<evidence type="ECO:0000313" key="4">
    <source>
        <dbReference type="Proteomes" id="UP000782312"/>
    </source>
</evidence>
<dbReference type="NCBIfam" id="NF005559">
    <property type="entry name" value="PRK07231.1"/>
    <property type="match status" value="1"/>
</dbReference>
<dbReference type="PANTHER" id="PTHR42879:SF2">
    <property type="entry name" value="3-OXOACYL-[ACYL-CARRIER-PROTEIN] REDUCTASE FABG"/>
    <property type="match status" value="1"/>
</dbReference>
<protein>
    <submittedName>
        <fullName evidence="3">SDR family oxidoreductase</fullName>
    </submittedName>
</protein>
<dbReference type="PRINTS" id="PR00081">
    <property type="entry name" value="GDHRDH"/>
</dbReference>
<reference evidence="3" key="1">
    <citation type="submission" date="2020-07" db="EMBL/GenBank/DDBJ databases">
        <title>Huge and variable diversity of episymbiotic CPR bacteria and DPANN archaea in groundwater ecosystems.</title>
        <authorList>
            <person name="He C.Y."/>
            <person name="Keren R."/>
            <person name="Whittaker M."/>
            <person name="Farag I.F."/>
            <person name="Doudna J."/>
            <person name="Cate J.H.D."/>
            <person name="Banfield J.F."/>
        </authorList>
    </citation>
    <scope>NUCLEOTIDE SEQUENCE</scope>
    <source>
        <strain evidence="3">NC_groundwater_763_Ag_S-0.2um_68_21</strain>
    </source>
</reference>
<evidence type="ECO:0000259" key="2">
    <source>
        <dbReference type="SMART" id="SM00822"/>
    </source>
</evidence>
<feature type="domain" description="Ketoreductase" evidence="2">
    <location>
        <begin position="10"/>
        <end position="191"/>
    </location>
</feature>
<accession>A0A932MM03</accession>
<name>A0A932MM03_UNCTE</name>
<comment type="caution">
    <text evidence="3">The sequence shown here is derived from an EMBL/GenBank/DDBJ whole genome shotgun (WGS) entry which is preliminary data.</text>
</comment>
<dbReference type="InterPro" id="IPR050259">
    <property type="entry name" value="SDR"/>
</dbReference>
<dbReference type="InterPro" id="IPR057326">
    <property type="entry name" value="KR_dom"/>
</dbReference>
<dbReference type="AlphaFoldDB" id="A0A932MM03"/>
<dbReference type="CDD" id="cd05233">
    <property type="entry name" value="SDR_c"/>
    <property type="match status" value="1"/>
</dbReference>